<dbReference type="Pfam" id="PF10651">
    <property type="entry name" value="BppU_N"/>
    <property type="match status" value="1"/>
</dbReference>
<feature type="domain" description="BppU N-terminal" evidence="1">
    <location>
        <begin position="4"/>
        <end position="143"/>
    </location>
</feature>
<dbReference type="InterPro" id="IPR018913">
    <property type="entry name" value="BppU_N"/>
</dbReference>
<keyword evidence="3" id="KW-0378">Hydrolase</keyword>
<dbReference type="Pfam" id="PF13472">
    <property type="entry name" value="Lipase_GDSL_2"/>
    <property type="match status" value="1"/>
</dbReference>
<dbReference type="Proteomes" id="UP000308847">
    <property type="component" value="Segment"/>
</dbReference>
<feature type="domain" description="SGNH hydrolase-type esterase" evidence="2">
    <location>
        <begin position="713"/>
        <end position="849"/>
    </location>
</feature>
<keyword evidence="4" id="KW-1185">Reference proteome</keyword>
<dbReference type="EMBL" id="MK618716">
    <property type="protein sequence ID" value="QBQ72243.1"/>
    <property type="molecule type" value="Genomic_DNA"/>
</dbReference>
<dbReference type="GO" id="GO:0016787">
    <property type="term" value="F:hydrolase activity"/>
    <property type="evidence" value="ECO:0007669"/>
    <property type="project" value="UniProtKB-KW"/>
</dbReference>
<dbReference type="Gene3D" id="2.60.120.1360">
    <property type="match status" value="1"/>
</dbReference>
<sequence length="864" mass="96196">MYKIKDIETRINNKNVDIGDIGCRFYTEDENTAYVRIGINDEKGRINFKESNLTPKLHLFLEDGSIFKNEPVLTDDNVKGFLTYKIPKNVIKHVGMVRCKLFLENDRERIHVANFHFYIIDSGIDDTVQKEVSITLVEDTVKRIIRTSASELLGDDFKETLNTTAKQYIAENADKFKGERGERGEKGEVGERGAEGVIRFENLTQEQRNELKGEAGENIIKDNAVTYNKTDFIKTGKNIFDTTDIEVGRIVSNTTGIVSDSAYYVTSKFLPVAPNTVYTQNYADPIAFYDINKTFISGLARVTNPKGSRTFTTPTNAYYIKATSIKEGVDTYNYKVYQIEKNDKYTGYEPFKLNLPQLDINLKSESVVNENVKNNTISIDKLSFSESSSNLFNPSDITAGVYVNPTTGALSTNANYVSSNFIDITGATSLSKNNTNNLYAFYDTNKNFIKTSTTSTNTITVPSNAIFIRMSATTSATNGTMIVKGDSLPSNFIEYKRYIPSKYLEVSSFSANKDKEYPDSYGKCNLQTYTAEISKLFDPNANTRTEIAIIGDSWVQGGEFKAGDRLTLPLRDRMTKLYGDAGIGFVGLANNHVGNGSVTVSTTGNWTQYDEGLGNISQSKGIDSAMIESSTKGDSIKVTFAEDVDYYEVHTLNTGQWRYNIDGNEWVNIDATSQEVTPITTNLGKHTINIEIVSGTVTFVGSYAYKGNKGVVIHKVGNGGLRASHVASTDRDNYIKQLKRCKANTFGILLGTNDMVGNVSISDYERDMKEIISRIKQAKPNASIFLIAPSGNKYTGTLHTIEDYSNKQCDIAKELKIGHVSLYRNLGNFDLTKTNELMYSDGVHPNKIGGYAISNIIYDRLLRI</sequence>
<gene>
    <name evidence="3" type="ORF">CPT_Sebago_007</name>
</gene>
<reference evidence="4" key="1">
    <citation type="submission" date="2019-03" db="EMBL/GenBank/DDBJ databases">
        <title>Complete Genome Sequence of Staphylococcus aureus Siphophage Sebago.</title>
        <authorList>
            <person name="Klotz K."/>
            <person name="Korn A."/>
            <person name="Newkirk H."/>
            <person name="Liu M."/>
            <person name="Ramsey J."/>
        </authorList>
    </citation>
    <scope>NUCLEOTIDE SEQUENCE [LARGE SCALE GENOMIC DNA]</scope>
</reference>
<evidence type="ECO:0000313" key="3">
    <source>
        <dbReference type="EMBL" id="QBQ72243.1"/>
    </source>
</evidence>
<organism evidence="3 4">
    <name type="scientific">Staphylococcus phage Sebago</name>
    <dbReference type="NCBI Taxonomy" id="2557555"/>
    <lineage>
        <taxon>Viruses</taxon>
        <taxon>Duplodnaviria</taxon>
        <taxon>Heunggongvirae</taxon>
        <taxon>Uroviricota</taxon>
        <taxon>Caudoviricetes</taxon>
        <taxon>Azeredovirinae</taxon>
        <taxon>Phietavirus</taxon>
        <taxon>Phietavirus sebago</taxon>
    </lineage>
</organism>
<dbReference type="SUPFAM" id="SSF52266">
    <property type="entry name" value="SGNH hydrolase"/>
    <property type="match status" value="1"/>
</dbReference>
<dbReference type="Gene3D" id="2.60.40.3350">
    <property type="match status" value="1"/>
</dbReference>
<evidence type="ECO:0000259" key="2">
    <source>
        <dbReference type="Pfam" id="PF13472"/>
    </source>
</evidence>
<proteinExistence type="predicted"/>
<name>A0A482MGI2_9CAUD</name>
<dbReference type="CDD" id="cd00229">
    <property type="entry name" value="SGNH_hydrolase"/>
    <property type="match status" value="1"/>
</dbReference>
<evidence type="ECO:0000313" key="4">
    <source>
        <dbReference type="Proteomes" id="UP000308847"/>
    </source>
</evidence>
<dbReference type="InterPro" id="IPR013830">
    <property type="entry name" value="SGNH_hydro"/>
</dbReference>
<evidence type="ECO:0000259" key="1">
    <source>
        <dbReference type="Pfam" id="PF10651"/>
    </source>
</evidence>
<dbReference type="InterPro" id="IPR036514">
    <property type="entry name" value="SGNH_hydro_sf"/>
</dbReference>
<dbReference type="Gene3D" id="3.40.50.1110">
    <property type="entry name" value="SGNH hydrolase"/>
    <property type="match status" value="1"/>
</dbReference>
<protein>
    <submittedName>
        <fullName evidence="3">SGNH/GDSL hydrolase family protein</fullName>
    </submittedName>
</protein>
<accession>A0A482MGI2</accession>